<dbReference type="GO" id="GO:0005506">
    <property type="term" value="F:iron ion binding"/>
    <property type="evidence" value="ECO:0007669"/>
    <property type="project" value="UniProtKB-ARBA"/>
</dbReference>
<dbReference type="OrthoDB" id="9773830at2"/>
<keyword evidence="1" id="KW-0560">Oxidoreductase</keyword>
<dbReference type="PANTHER" id="PTHR20883">
    <property type="entry name" value="PHYTANOYL-COA DIOXYGENASE DOMAIN CONTAINING 1"/>
    <property type="match status" value="1"/>
</dbReference>
<dbReference type="GO" id="GO:0016706">
    <property type="term" value="F:2-oxoglutarate-dependent dioxygenase activity"/>
    <property type="evidence" value="ECO:0007669"/>
    <property type="project" value="UniProtKB-ARBA"/>
</dbReference>
<evidence type="ECO:0000313" key="2">
    <source>
        <dbReference type="Proteomes" id="UP000317371"/>
    </source>
</evidence>
<dbReference type="AlphaFoldDB" id="A0A540VC12"/>
<evidence type="ECO:0000313" key="1">
    <source>
        <dbReference type="EMBL" id="TQE94305.1"/>
    </source>
</evidence>
<dbReference type="PANTHER" id="PTHR20883:SF48">
    <property type="entry name" value="ECTOINE DIOXYGENASE"/>
    <property type="match status" value="1"/>
</dbReference>
<name>A0A540VC12_9CHLR</name>
<dbReference type="InParanoid" id="A0A540VC12"/>
<protein>
    <submittedName>
        <fullName evidence="1">Phytanoyl-CoA dioxygenase family protein</fullName>
    </submittedName>
</protein>
<dbReference type="Proteomes" id="UP000317371">
    <property type="component" value="Unassembled WGS sequence"/>
</dbReference>
<dbReference type="Pfam" id="PF05721">
    <property type="entry name" value="PhyH"/>
    <property type="match status" value="1"/>
</dbReference>
<reference evidence="1 2" key="1">
    <citation type="submission" date="2019-06" db="EMBL/GenBank/DDBJ databases">
        <title>Genome sequence of Litorilinea aerophila BAA-2444.</title>
        <authorList>
            <person name="Maclea K.S."/>
            <person name="Maurais E.G."/>
            <person name="Iannazzi L.C."/>
        </authorList>
    </citation>
    <scope>NUCLEOTIDE SEQUENCE [LARGE SCALE GENOMIC DNA]</scope>
    <source>
        <strain evidence="1 2">ATCC BAA-2444</strain>
    </source>
</reference>
<dbReference type="SUPFAM" id="SSF51197">
    <property type="entry name" value="Clavaminate synthase-like"/>
    <property type="match status" value="1"/>
</dbReference>
<keyword evidence="2" id="KW-1185">Reference proteome</keyword>
<sequence>MATASTPERIYDYGTAAEYPPDLYRYDGIAEGVDGFDSIRDEHIAQFHEEGYLVIHNAFSPQEVRAALDGLLHLLSGQVPGFKGVMYERVAAEVPVEEMPPEQKQDYVRKFMWFVNYEPRLADLAHHPRLLAVLEQIMGEPPVLFQDMALLKPPRFGREKPWHQDHAYFELPLEAKVVGCWIALDEATPENGCMIIIPGTHRQGPVVHFKRRDWQICDTHVKNQGALAVPLSPGGCLLFSSLIHHGTPTNTSEKRRRAVQFHYRPQSAPRTSVEERLAIFGEEGKDVTC</sequence>
<keyword evidence="1" id="KW-0223">Dioxygenase</keyword>
<accession>A0A540VC12</accession>
<dbReference type="InterPro" id="IPR008775">
    <property type="entry name" value="Phytyl_CoA_dOase-like"/>
</dbReference>
<gene>
    <name evidence="1" type="ORF">FKZ61_17290</name>
</gene>
<dbReference type="RefSeq" id="WP_141611411.1">
    <property type="nucleotide sequence ID" value="NZ_VIGC02000025.1"/>
</dbReference>
<organism evidence="1 2">
    <name type="scientific">Litorilinea aerophila</name>
    <dbReference type="NCBI Taxonomy" id="1204385"/>
    <lineage>
        <taxon>Bacteria</taxon>
        <taxon>Bacillati</taxon>
        <taxon>Chloroflexota</taxon>
        <taxon>Caldilineae</taxon>
        <taxon>Caldilineales</taxon>
        <taxon>Caldilineaceae</taxon>
        <taxon>Litorilinea</taxon>
    </lineage>
</organism>
<comment type="caution">
    <text evidence="1">The sequence shown here is derived from an EMBL/GenBank/DDBJ whole genome shotgun (WGS) entry which is preliminary data.</text>
</comment>
<dbReference type="EMBL" id="VIGC01000025">
    <property type="protein sequence ID" value="TQE94305.1"/>
    <property type="molecule type" value="Genomic_DNA"/>
</dbReference>
<proteinExistence type="predicted"/>
<dbReference type="Gene3D" id="2.60.120.620">
    <property type="entry name" value="q2cbj1_9rhob like domain"/>
    <property type="match status" value="1"/>
</dbReference>